<sequence>MRRAVALTGLVVALTLVALWLGGGLAGIERWATDQQRAVQNAMAGALRALRSGQPGAVASLLGLCFAYGVAHAVGPGHGKVIIGSYGFGAQVPLARLAGLSVASSLAQAGTAIALVWGGITILDLGRQTLTDLSEVAMVQASTVLVASVGLWLAWRGLSMLRAQARADRHHHHHHGDACGCGHAHGPTPQQVAQTRSLRDGVLVVAGIALRPCTGALFLLILTWRMGIFGMGILGTLAMGLGTAVVTVAVACLAVWARRGSFALLPEHGPWAGAARWLPGTLQLGAGVLIAAISVAVLLPWL</sequence>
<accession>A0ABY7UQ42</accession>
<keyword evidence="15" id="KW-1185">Reference proteome</keyword>
<dbReference type="Proteomes" id="UP001216899">
    <property type="component" value="Chromosome"/>
</dbReference>
<reference evidence="14 15" key="1">
    <citation type="submission" date="2023-02" db="EMBL/GenBank/DDBJ databases">
        <title>Whole genome sequenc of Paracoccus marcusii MBLB0836.</title>
        <authorList>
            <person name="Seo M.-J."/>
            <person name="Cho E.-S."/>
            <person name="Hwang C.Y."/>
        </authorList>
    </citation>
    <scope>NUCLEOTIDE SEQUENCE [LARGE SCALE GENOMIC DNA]</scope>
    <source>
        <strain evidence="14 15">MBLB0836</strain>
    </source>
</reference>
<evidence type="ECO:0000256" key="6">
    <source>
        <dbReference type="ARBA" id="ARBA00022596"/>
    </source>
</evidence>
<feature type="transmembrane region" description="Helical" evidence="13">
    <location>
        <begin position="228"/>
        <end position="256"/>
    </location>
</feature>
<comment type="similarity">
    <text evidence="13">Belongs to the NiCoT transporter (TC 2.A.52) family.</text>
</comment>
<dbReference type="InterPro" id="IPR051224">
    <property type="entry name" value="NiCoT_RcnA"/>
</dbReference>
<evidence type="ECO:0000256" key="9">
    <source>
        <dbReference type="ARBA" id="ARBA00023065"/>
    </source>
</evidence>
<keyword evidence="4 13" id="KW-0813">Transport</keyword>
<feature type="transmembrane region" description="Helical" evidence="13">
    <location>
        <begin position="201"/>
        <end position="222"/>
    </location>
</feature>
<evidence type="ECO:0000256" key="12">
    <source>
        <dbReference type="ARBA" id="ARBA00023285"/>
    </source>
</evidence>
<dbReference type="PANTHER" id="PTHR40659">
    <property type="entry name" value="NICKEL/COBALT EFFLUX SYSTEM RCNA"/>
    <property type="match status" value="1"/>
</dbReference>
<keyword evidence="7 13" id="KW-0812">Transmembrane</keyword>
<dbReference type="EMBL" id="CP117466">
    <property type="protein sequence ID" value="WDA12063.1"/>
    <property type="molecule type" value="Genomic_DNA"/>
</dbReference>
<organism evidence="14 15">
    <name type="scientific">Paracoccus marcusii</name>
    <dbReference type="NCBI Taxonomy" id="59779"/>
    <lineage>
        <taxon>Bacteria</taxon>
        <taxon>Pseudomonadati</taxon>
        <taxon>Pseudomonadota</taxon>
        <taxon>Alphaproteobacteria</taxon>
        <taxon>Rhodobacterales</taxon>
        <taxon>Paracoccaceae</taxon>
        <taxon>Paracoccus</taxon>
    </lineage>
</organism>
<keyword evidence="9" id="KW-0406">Ion transport</keyword>
<feature type="transmembrane region" description="Helical" evidence="13">
    <location>
        <begin position="137"/>
        <end position="155"/>
    </location>
</feature>
<keyword evidence="6" id="KW-0533">Nickel</keyword>
<evidence type="ECO:0000256" key="3">
    <source>
        <dbReference type="ARBA" id="ARBA00022426"/>
    </source>
</evidence>
<dbReference type="InterPro" id="IPR011541">
    <property type="entry name" value="Ni/Co_transpt_high_affinity"/>
</dbReference>
<evidence type="ECO:0000256" key="1">
    <source>
        <dbReference type="ARBA" id="ARBA00002510"/>
    </source>
</evidence>
<proteinExistence type="inferred from homology"/>
<keyword evidence="11 13" id="KW-0472">Membrane</keyword>
<comment type="function">
    <text evidence="1">Efflux system for nickel and cobalt.</text>
</comment>
<feature type="transmembrane region" description="Helical" evidence="13">
    <location>
        <begin position="94"/>
        <end position="117"/>
    </location>
</feature>
<keyword evidence="10" id="KW-0921">Nickel transport</keyword>
<evidence type="ECO:0000256" key="13">
    <source>
        <dbReference type="RuleBase" id="RU362101"/>
    </source>
</evidence>
<feature type="transmembrane region" description="Helical" evidence="13">
    <location>
        <begin position="57"/>
        <end position="74"/>
    </location>
</feature>
<name>A0ABY7UQ42_9RHOB</name>
<keyword evidence="5" id="KW-1003">Cell membrane</keyword>
<gene>
    <name evidence="14" type="ORF">PRL19_12280</name>
</gene>
<evidence type="ECO:0000256" key="10">
    <source>
        <dbReference type="ARBA" id="ARBA00023112"/>
    </source>
</evidence>
<protein>
    <recommendedName>
        <fullName evidence="13">Nickel/cobalt efflux system</fullName>
    </recommendedName>
</protein>
<evidence type="ECO:0000313" key="15">
    <source>
        <dbReference type="Proteomes" id="UP001216899"/>
    </source>
</evidence>
<evidence type="ECO:0000256" key="7">
    <source>
        <dbReference type="ARBA" id="ARBA00022692"/>
    </source>
</evidence>
<dbReference type="Pfam" id="PF03824">
    <property type="entry name" value="NicO"/>
    <property type="match status" value="1"/>
</dbReference>
<comment type="subcellular location">
    <subcellularLocation>
        <location evidence="2 13">Cell membrane</location>
        <topology evidence="2 13">Multi-pass membrane protein</topology>
    </subcellularLocation>
</comment>
<evidence type="ECO:0000256" key="11">
    <source>
        <dbReference type="ARBA" id="ARBA00023136"/>
    </source>
</evidence>
<evidence type="ECO:0000256" key="2">
    <source>
        <dbReference type="ARBA" id="ARBA00004651"/>
    </source>
</evidence>
<evidence type="ECO:0000256" key="5">
    <source>
        <dbReference type="ARBA" id="ARBA00022475"/>
    </source>
</evidence>
<dbReference type="RefSeq" id="WP_127898371.1">
    <property type="nucleotide sequence ID" value="NZ_CP117466.1"/>
</dbReference>
<dbReference type="PANTHER" id="PTHR40659:SF1">
    <property type="entry name" value="NICKEL_COBALT EFFLUX SYSTEM RCNA"/>
    <property type="match status" value="1"/>
</dbReference>
<evidence type="ECO:0000256" key="8">
    <source>
        <dbReference type="ARBA" id="ARBA00022989"/>
    </source>
</evidence>
<evidence type="ECO:0000256" key="4">
    <source>
        <dbReference type="ARBA" id="ARBA00022448"/>
    </source>
</evidence>
<keyword evidence="3" id="KW-0171">Cobalt transport</keyword>
<keyword evidence="12" id="KW-0170">Cobalt</keyword>
<feature type="transmembrane region" description="Helical" evidence="13">
    <location>
        <begin position="277"/>
        <end position="301"/>
    </location>
</feature>
<evidence type="ECO:0000313" key="14">
    <source>
        <dbReference type="EMBL" id="WDA12063.1"/>
    </source>
</evidence>
<keyword evidence="8 13" id="KW-1133">Transmembrane helix</keyword>